<dbReference type="SUPFAM" id="SSF52425">
    <property type="entry name" value="Cryptochrome/photolyase, N-terminal domain"/>
    <property type="match status" value="1"/>
</dbReference>
<dbReference type="Gene3D" id="3.30.230.70">
    <property type="entry name" value="GHMP Kinase, N-terminal domain"/>
    <property type="match status" value="1"/>
</dbReference>
<dbReference type="SUPFAM" id="SSF54211">
    <property type="entry name" value="Ribosomal protein S5 domain 2-like"/>
    <property type="match status" value="1"/>
</dbReference>
<dbReference type="Pfam" id="PF01138">
    <property type="entry name" value="RNase_PH"/>
    <property type="match status" value="1"/>
</dbReference>
<evidence type="ECO:0000256" key="3">
    <source>
        <dbReference type="ARBA" id="ARBA00013149"/>
    </source>
</evidence>
<dbReference type="FunFam" id="1.10.579.10:FF:000002">
    <property type="entry name" value="Deoxyribodipyrimidine photolyase"/>
    <property type="match status" value="1"/>
</dbReference>
<evidence type="ECO:0000313" key="17">
    <source>
        <dbReference type="EMBL" id="CAF3732309.1"/>
    </source>
</evidence>
<dbReference type="Pfam" id="PF00875">
    <property type="entry name" value="DNA_photolyase"/>
    <property type="match status" value="1"/>
</dbReference>
<evidence type="ECO:0000256" key="10">
    <source>
        <dbReference type="ARBA" id="ARBA00023239"/>
    </source>
</evidence>
<dbReference type="EMBL" id="CAJOBG010000002">
    <property type="protein sequence ID" value="CAF3732309.1"/>
    <property type="molecule type" value="Genomic_DNA"/>
</dbReference>
<dbReference type="FunFam" id="1.25.40.80:FF:000004">
    <property type="entry name" value="Deoxyribodipyrimidine photolyase"/>
    <property type="match status" value="1"/>
</dbReference>
<evidence type="ECO:0000256" key="14">
    <source>
        <dbReference type="ARBA" id="ARBA00083107"/>
    </source>
</evidence>
<comment type="catalytic activity">
    <reaction evidence="12">
        <text>cyclobutadipyrimidine (in DNA) = 2 pyrimidine residues (in DNA).</text>
        <dbReference type="EC" id="4.1.99.3"/>
    </reaction>
</comment>
<dbReference type="PROSITE" id="PS01084">
    <property type="entry name" value="DNA_PHOTOLYASES_2_2"/>
    <property type="match status" value="1"/>
</dbReference>
<dbReference type="NCBIfam" id="TIGR00591">
    <property type="entry name" value="phr2"/>
    <property type="match status" value="1"/>
</dbReference>
<dbReference type="InterPro" id="IPR006050">
    <property type="entry name" value="DNA_photolyase_N"/>
</dbReference>
<dbReference type="GO" id="GO:0003677">
    <property type="term" value="F:DNA binding"/>
    <property type="evidence" value="ECO:0007669"/>
    <property type="project" value="UniProtKB-KW"/>
</dbReference>
<evidence type="ECO:0000256" key="8">
    <source>
        <dbReference type="ARBA" id="ARBA00023125"/>
    </source>
</evidence>
<dbReference type="PANTHER" id="PTHR10211:SF0">
    <property type="entry name" value="DEOXYRIBODIPYRIMIDINE PHOTO-LYASE"/>
    <property type="match status" value="1"/>
</dbReference>
<dbReference type="GO" id="GO:0009650">
    <property type="term" value="P:UV protection"/>
    <property type="evidence" value="ECO:0007669"/>
    <property type="project" value="UniProtKB-ARBA"/>
</dbReference>
<dbReference type="InterPro" id="IPR036345">
    <property type="entry name" value="ExoRNase_PH_dom2_sf"/>
</dbReference>
<dbReference type="AlphaFoldDB" id="A0A818WZH8"/>
<dbReference type="PROSITE" id="PS51645">
    <property type="entry name" value="PHR_CRY_ALPHA_BETA"/>
    <property type="match status" value="1"/>
</dbReference>
<dbReference type="InterPro" id="IPR032673">
    <property type="entry name" value="DNA_photolyase_2_CS"/>
</dbReference>
<keyword evidence="10" id="KW-0456">Lyase</keyword>
<dbReference type="InterPro" id="IPR008148">
    <property type="entry name" value="DNA_photolyase_2"/>
</dbReference>
<dbReference type="InterPro" id="IPR027408">
    <property type="entry name" value="PNPase/RNase_PH_dom_sf"/>
</dbReference>
<dbReference type="Gene3D" id="1.25.40.80">
    <property type="match status" value="1"/>
</dbReference>
<evidence type="ECO:0000256" key="6">
    <source>
        <dbReference type="ARBA" id="ARBA00022763"/>
    </source>
</evidence>
<evidence type="ECO:0000256" key="9">
    <source>
        <dbReference type="ARBA" id="ARBA00023204"/>
    </source>
</evidence>
<keyword evidence="7" id="KW-0274">FAD</keyword>
<organism evidence="17 18">
    <name type="scientific">Rotaria magnacalcarata</name>
    <dbReference type="NCBI Taxonomy" id="392030"/>
    <lineage>
        <taxon>Eukaryota</taxon>
        <taxon>Metazoa</taxon>
        <taxon>Spiralia</taxon>
        <taxon>Gnathifera</taxon>
        <taxon>Rotifera</taxon>
        <taxon>Eurotatoria</taxon>
        <taxon>Bdelloidea</taxon>
        <taxon>Philodinida</taxon>
        <taxon>Philodinidae</taxon>
        <taxon>Rotaria</taxon>
    </lineage>
</organism>
<comment type="similarity">
    <text evidence="2">Belongs to the DNA photolyase class-2 family.</text>
</comment>
<dbReference type="InterPro" id="IPR015847">
    <property type="entry name" value="ExoRNase_PH_dom2"/>
</dbReference>
<keyword evidence="9" id="KW-0234">DNA repair</keyword>
<dbReference type="Proteomes" id="UP000663866">
    <property type="component" value="Unassembled WGS sequence"/>
</dbReference>
<dbReference type="InterPro" id="IPR036134">
    <property type="entry name" value="Crypto/Photolyase_FAD-like_sf"/>
</dbReference>
<dbReference type="Gene3D" id="1.10.579.10">
    <property type="entry name" value="DNA Cyclobutane Dipyrimidine Photolyase, subunit A, domain 3"/>
    <property type="match status" value="1"/>
</dbReference>
<evidence type="ECO:0000256" key="7">
    <source>
        <dbReference type="ARBA" id="ARBA00022827"/>
    </source>
</evidence>
<dbReference type="Gene3D" id="3.40.50.620">
    <property type="entry name" value="HUPs"/>
    <property type="match status" value="1"/>
</dbReference>
<dbReference type="InterPro" id="IPR014729">
    <property type="entry name" value="Rossmann-like_a/b/a_fold"/>
</dbReference>
<name>A0A818WZH8_9BILA</name>
<proteinExistence type="inferred from homology"/>
<feature type="domain" description="Photolyase/cryptochrome alpha/beta" evidence="16">
    <location>
        <begin position="107"/>
        <end position="238"/>
    </location>
</feature>
<evidence type="ECO:0000256" key="2">
    <source>
        <dbReference type="ARBA" id="ARBA00006409"/>
    </source>
</evidence>
<comment type="function">
    <text evidence="13">Involved in repair of UV radiation-induced DNA damage. Catalyzes the light-dependent monomerization (300-600 nm) of cyclobutyl pyrimidine dimers (in cis-syn configuration), which are formed between adjacent bases on the same DNA strand upon exposure to ultraviolet radiation.</text>
</comment>
<sequence>MSKRKETMPIGKKKRVKKTSESDCNTAEKEDDFEEEKEEQQQKDELASKITNTKANTTVIDYFTIKPLQSAIDHIRKTICSNITEFKFNKTRVRPINMINEIPQDSQTILYWMSRDQRVQDNWAMLYAQRLAIKQQLPLHVAFCLVPTFLAAPLRAYRFMLKGLREVEKECQQLNIIFHLLMGKAENVLPKFVEDNKVGTIITDFSPLRVPRQWVDNVGKKITKIPVVQVDAHNVVPCWHASPKLEYGARTIRTKLHKHMNEFFTEYPPVIKHPHSSTTHLEMKAIDWQTADDSLQVDRTVNEVSWATPGYTGGIAQLESFINERIMSFGTSRNDPTKNALSNLSPWLHYGQISPQRALLIVAKLRSKYKEACDEYIEETFVRRELSDNYCFYQNDYDNINGAWDWAKKTLNDHRKDKRTYEYSRDDLEYARTTDKLWNAAQIQMIKEGKMHGFLRMYWAKKILEWTKTPEEAIEISIYLNDKYNLDGRDPNGYVGIMWSICGIHDQGWRERPVFGKIRYMNYDGCKRKFDIIMSVDNHEELQKFIDLNEHYRTYLDEHSNSRPDGRKFHENRSIQILEKFLQHSYGSSMIRFGNTTVICSITGQLAKPSLKSLRSGFIQTVVLLPRTQAWSTYGRRQQIINENLTLSQHLLDIIHKSKLVNLEDLCIEEGKWVWCLQIDFQCLNNDGNLFDSCLFALNVALRHTYLPTVKIDIDTQKPLVYTKELKRFEYNQQQEPLCCTIAIYEHKQEYQYLIDPTLEEENIAKTILHYVLLKNDQICLIHKTSGTPFSIEKFHECYSLARQYIVELRSTLNQ</sequence>
<feature type="region of interest" description="Disordered" evidence="15">
    <location>
        <begin position="1"/>
        <end position="48"/>
    </location>
</feature>
<keyword evidence="5" id="KW-0285">Flavoprotein</keyword>
<dbReference type="PANTHER" id="PTHR10211">
    <property type="entry name" value="DEOXYRIBODIPYRIMIDINE PHOTOLYASE"/>
    <property type="match status" value="1"/>
</dbReference>
<dbReference type="Pfam" id="PF03725">
    <property type="entry name" value="RNase_PH_C"/>
    <property type="match status" value="1"/>
</dbReference>
<protein>
    <recommendedName>
        <fullName evidence="4">Deoxyribodipyrimidine photo-lyase</fullName>
        <ecNumber evidence="3">4.1.99.3</ecNumber>
    </recommendedName>
    <alternativeName>
        <fullName evidence="11">DNA photolyase</fullName>
    </alternativeName>
    <alternativeName>
        <fullName evidence="14">Photoreactivating enzyme</fullName>
    </alternativeName>
</protein>
<evidence type="ECO:0000259" key="16">
    <source>
        <dbReference type="PROSITE" id="PS51645"/>
    </source>
</evidence>
<dbReference type="EC" id="4.1.99.3" evidence="3"/>
<evidence type="ECO:0000256" key="13">
    <source>
        <dbReference type="ARBA" id="ARBA00059220"/>
    </source>
</evidence>
<evidence type="ECO:0000256" key="5">
    <source>
        <dbReference type="ARBA" id="ARBA00022630"/>
    </source>
</evidence>
<gene>
    <name evidence="17" type="ORF">OVN521_LOCUS61</name>
</gene>
<dbReference type="InterPro" id="IPR001247">
    <property type="entry name" value="ExoRNase_PH_dom1"/>
</dbReference>
<accession>A0A818WZH8</accession>
<keyword evidence="6" id="KW-0227">DNA damage</keyword>
<evidence type="ECO:0000313" key="18">
    <source>
        <dbReference type="Proteomes" id="UP000663866"/>
    </source>
</evidence>
<feature type="compositionally biased region" description="Acidic residues" evidence="15">
    <location>
        <begin position="29"/>
        <end position="38"/>
    </location>
</feature>
<dbReference type="SUPFAM" id="SSF55666">
    <property type="entry name" value="Ribonuclease PH domain 2-like"/>
    <property type="match status" value="1"/>
</dbReference>
<evidence type="ECO:0000256" key="4">
    <source>
        <dbReference type="ARBA" id="ARBA00014046"/>
    </source>
</evidence>
<dbReference type="FunFam" id="3.40.50.620:FF:000110">
    <property type="entry name" value="Deoxyribodipyrimidine photolyase"/>
    <property type="match status" value="1"/>
</dbReference>
<dbReference type="SUPFAM" id="SSF48173">
    <property type="entry name" value="Cryptochrome/photolyase FAD-binding domain"/>
    <property type="match status" value="1"/>
</dbReference>
<reference evidence="17" key="1">
    <citation type="submission" date="2021-02" db="EMBL/GenBank/DDBJ databases">
        <authorList>
            <person name="Nowell W R."/>
        </authorList>
    </citation>
    <scope>NUCLEOTIDE SEQUENCE</scope>
</reference>
<dbReference type="InterPro" id="IPR052219">
    <property type="entry name" value="Photolyase_Class-2"/>
</dbReference>
<comment type="caution">
    <text evidence="17">The sequence shown here is derived from an EMBL/GenBank/DDBJ whole genome shotgun (WGS) entry which is preliminary data.</text>
</comment>
<keyword evidence="8" id="KW-0238">DNA-binding</keyword>
<comment type="cofactor">
    <cofactor evidence="1">
        <name>FAD</name>
        <dbReference type="ChEBI" id="CHEBI:57692"/>
    </cofactor>
</comment>
<evidence type="ECO:0000256" key="15">
    <source>
        <dbReference type="SAM" id="MobiDB-lite"/>
    </source>
</evidence>
<evidence type="ECO:0000256" key="1">
    <source>
        <dbReference type="ARBA" id="ARBA00001974"/>
    </source>
</evidence>
<evidence type="ECO:0000256" key="11">
    <source>
        <dbReference type="ARBA" id="ARBA00031671"/>
    </source>
</evidence>
<dbReference type="GO" id="GO:0000719">
    <property type="term" value="P:photoreactive repair"/>
    <property type="evidence" value="ECO:0007669"/>
    <property type="project" value="TreeGrafter"/>
</dbReference>
<keyword evidence="18" id="KW-1185">Reference proteome</keyword>
<evidence type="ECO:0000256" key="12">
    <source>
        <dbReference type="ARBA" id="ARBA00033999"/>
    </source>
</evidence>
<dbReference type="GO" id="GO:0003904">
    <property type="term" value="F:deoxyribodipyrimidine photo-lyase activity"/>
    <property type="evidence" value="ECO:0007669"/>
    <property type="project" value="UniProtKB-EC"/>
</dbReference>
<dbReference type="InterPro" id="IPR020568">
    <property type="entry name" value="Ribosomal_Su5_D2-typ_SF"/>
</dbReference>
<dbReference type="InterPro" id="IPR036155">
    <property type="entry name" value="Crypto/Photolyase_N_sf"/>
</dbReference>